<evidence type="ECO:0008006" key="9">
    <source>
        <dbReference type="Google" id="ProtNLM"/>
    </source>
</evidence>
<dbReference type="GO" id="GO:0005524">
    <property type="term" value="F:ATP binding"/>
    <property type="evidence" value="ECO:0007669"/>
    <property type="project" value="InterPro"/>
</dbReference>
<feature type="compositionally biased region" description="Acidic residues" evidence="4">
    <location>
        <begin position="510"/>
        <end position="523"/>
    </location>
</feature>
<accession>A0A9N9LC30</accession>
<dbReference type="PROSITE" id="PS50006">
    <property type="entry name" value="FHA_DOMAIN"/>
    <property type="match status" value="1"/>
</dbReference>
<evidence type="ECO:0000313" key="8">
    <source>
        <dbReference type="Proteomes" id="UP000696280"/>
    </source>
</evidence>
<sequence>MSALSAGAAARDGSTALSMERDAFNKTAIAQFQITDSREKRSESKLSVRIAVALHFANPSDSYLAIIMYPTDDLLVGRAVEDVLEGRIPKWSIPDIHVSKLHFRVYSVIYNTELDSEIAPLFYCEDLDSSNGTYVNGNNIATQCRESMGWLIKDGDIINIRPYWQFIFSQYNATRTEDTVVLEKEKENMEWFQKQFVVSERVLGKGCYAPVYLAEDVQKRKQLACKIVRSFKTDPETPDEGSHLESRISEKEREKAMREIKILAKLSHPHIINITKAFYSSTKMYIFMELASGGDLYSYLCANGMRLIDIHARVIALQIVLAIEYLHSKRVAHRDIKPENILVTNTEFGGRVVLTDFGFAVHLEQDVGKRKTGRMMSNVGTVGYQAPEVGLDRGYTMAADLWSLGVLTACILTGFQEELSDLSQVEINAKIDSDFTEDEEIELTVTAKRFLREILILAPEERLTATEARNHAWFRKPRAEAAKMEERYHKIIRFWKERNDPKVLERLPEPEPEPESESEPESEPEPHVAAQNRLKSRRKFPDASANQYFGLERHLQTREAPGGRLALLEKINSSGTYFLAHEETQSKFFAKEKRVSGKDIFGMQVGRYKEAMAQKTIEAKTSETQVSDLSQKESWQDTYQSSHLHEDYTRRLDDEEDTSMVDCFDSTEYVCEEMKERSRL</sequence>
<comment type="caution">
    <text evidence="7">The sequence shown here is derived from an EMBL/GenBank/DDBJ whole genome shotgun (WGS) entry which is preliminary data.</text>
</comment>
<dbReference type="GO" id="GO:0051598">
    <property type="term" value="P:meiotic recombination checkpoint signaling"/>
    <property type="evidence" value="ECO:0007669"/>
    <property type="project" value="TreeGrafter"/>
</dbReference>
<dbReference type="SMART" id="SM00220">
    <property type="entry name" value="S_TKc"/>
    <property type="match status" value="1"/>
</dbReference>
<dbReference type="PANTHER" id="PTHR44167">
    <property type="entry name" value="OVARIAN-SPECIFIC SERINE/THREONINE-PROTEIN KINASE LOK-RELATED"/>
    <property type="match status" value="1"/>
</dbReference>
<dbReference type="InterPro" id="IPR008271">
    <property type="entry name" value="Ser/Thr_kinase_AS"/>
</dbReference>
<evidence type="ECO:0000259" key="5">
    <source>
        <dbReference type="PROSITE" id="PS50006"/>
    </source>
</evidence>
<dbReference type="AlphaFoldDB" id="A0A9N9LC30"/>
<feature type="domain" description="FHA" evidence="5">
    <location>
        <begin position="74"/>
        <end position="140"/>
    </location>
</feature>
<reference evidence="7" key="1">
    <citation type="submission" date="2021-07" db="EMBL/GenBank/DDBJ databases">
        <authorList>
            <person name="Durling M."/>
        </authorList>
    </citation>
    <scope>NUCLEOTIDE SEQUENCE</scope>
</reference>
<comment type="catalytic activity">
    <reaction evidence="3">
        <text>L-seryl-[protein] + ATP = O-phospho-L-seryl-[protein] + ADP + H(+)</text>
        <dbReference type="Rhea" id="RHEA:17989"/>
        <dbReference type="Rhea" id="RHEA-COMP:9863"/>
        <dbReference type="Rhea" id="RHEA-COMP:11604"/>
        <dbReference type="ChEBI" id="CHEBI:15378"/>
        <dbReference type="ChEBI" id="CHEBI:29999"/>
        <dbReference type="ChEBI" id="CHEBI:30616"/>
        <dbReference type="ChEBI" id="CHEBI:83421"/>
        <dbReference type="ChEBI" id="CHEBI:456216"/>
        <dbReference type="EC" id="2.7.11.1"/>
    </reaction>
</comment>
<dbReference type="PROSITE" id="PS00108">
    <property type="entry name" value="PROTEIN_KINASE_ST"/>
    <property type="match status" value="1"/>
</dbReference>
<evidence type="ECO:0000256" key="4">
    <source>
        <dbReference type="SAM" id="MobiDB-lite"/>
    </source>
</evidence>
<evidence type="ECO:0000256" key="1">
    <source>
        <dbReference type="ARBA" id="ARBA00005575"/>
    </source>
</evidence>
<dbReference type="GO" id="GO:0005737">
    <property type="term" value="C:cytoplasm"/>
    <property type="evidence" value="ECO:0007669"/>
    <property type="project" value="TreeGrafter"/>
</dbReference>
<dbReference type="EMBL" id="CAJVRL010000127">
    <property type="protein sequence ID" value="CAG8962281.1"/>
    <property type="molecule type" value="Genomic_DNA"/>
</dbReference>
<dbReference type="Proteomes" id="UP000696280">
    <property type="component" value="Unassembled WGS sequence"/>
</dbReference>
<feature type="region of interest" description="Disordered" evidence="4">
    <location>
        <begin position="503"/>
        <end position="537"/>
    </location>
</feature>
<dbReference type="Gene3D" id="2.60.200.20">
    <property type="match status" value="1"/>
</dbReference>
<comment type="similarity">
    <text evidence="1">Belongs to the protein kinase superfamily. CAMK Ser/Thr protein kinase family. CHEK2 subfamily.</text>
</comment>
<proteinExistence type="inferred from homology"/>
<gene>
    <name evidence="7" type="ORF">HYFRA_00005336</name>
</gene>
<dbReference type="SUPFAM" id="SSF49879">
    <property type="entry name" value="SMAD/FHA domain"/>
    <property type="match status" value="1"/>
</dbReference>
<evidence type="ECO:0000259" key="6">
    <source>
        <dbReference type="PROSITE" id="PS50011"/>
    </source>
</evidence>
<name>A0A9N9LC30_9HELO</name>
<feature type="domain" description="Protein kinase" evidence="6">
    <location>
        <begin position="197"/>
        <end position="474"/>
    </location>
</feature>
<dbReference type="PROSITE" id="PS50011">
    <property type="entry name" value="PROTEIN_KINASE_DOM"/>
    <property type="match status" value="1"/>
</dbReference>
<organism evidence="7 8">
    <name type="scientific">Hymenoscyphus fraxineus</name>
    <dbReference type="NCBI Taxonomy" id="746836"/>
    <lineage>
        <taxon>Eukaryota</taxon>
        <taxon>Fungi</taxon>
        <taxon>Dikarya</taxon>
        <taxon>Ascomycota</taxon>
        <taxon>Pezizomycotina</taxon>
        <taxon>Leotiomycetes</taxon>
        <taxon>Helotiales</taxon>
        <taxon>Helotiaceae</taxon>
        <taxon>Hymenoscyphus</taxon>
    </lineage>
</organism>
<dbReference type="Pfam" id="PF00498">
    <property type="entry name" value="FHA"/>
    <property type="match status" value="1"/>
</dbReference>
<comment type="catalytic activity">
    <reaction evidence="2">
        <text>L-threonyl-[protein] + ATP = O-phospho-L-threonyl-[protein] + ADP + H(+)</text>
        <dbReference type="Rhea" id="RHEA:46608"/>
        <dbReference type="Rhea" id="RHEA-COMP:11060"/>
        <dbReference type="Rhea" id="RHEA-COMP:11605"/>
        <dbReference type="ChEBI" id="CHEBI:15378"/>
        <dbReference type="ChEBI" id="CHEBI:30013"/>
        <dbReference type="ChEBI" id="CHEBI:30616"/>
        <dbReference type="ChEBI" id="CHEBI:61977"/>
        <dbReference type="ChEBI" id="CHEBI:456216"/>
        <dbReference type="EC" id="2.7.11.1"/>
    </reaction>
</comment>
<dbReference type="InterPro" id="IPR000719">
    <property type="entry name" value="Prot_kinase_dom"/>
</dbReference>
<dbReference type="InterPro" id="IPR000253">
    <property type="entry name" value="FHA_dom"/>
</dbReference>
<dbReference type="OrthoDB" id="74764at2759"/>
<evidence type="ECO:0000256" key="2">
    <source>
        <dbReference type="ARBA" id="ARBA00047899"/>
    </source>
</evidence>
<protein>
    <recommendedName>
        <fullName evidence="9">Kinase-like protein</fullName>
    </recommendedName>
</protein>
<dbReference type="Gene3D" id="1.10.510.10">
    <property type="entry name" value="Transferase(Phosphotransferase) domain 1"/>
    <property type="match status" value="1"/>
</dbReference>
<evidence type="ECO:0000256" key="3">
    <source>
        <dbReference type="ARBA" id="ARBA00048679"/>
    </source>
</evidence>
<dbReference type="InterPro" id="IPR008984">
    <property type="entry name" value="SMAD_FHA_dom_sf"/>
</dbReference>
<dbReference type="PANTHER" id="PTHR44167:SF29">
    <property type="entry name" value="SERINE_THREONINE PROTEIN KINASE-43"/>
    <property type="match status" value="1"/>
</dbReference>
<dbReference type="SUPFAM" id="SSF56112">
    <property type="entry name" value="Protein kinase-like (PK-like)"/>
    <property type="match status" value="1"/>
</dbReference>
<dbReference type="InterPro" id="IPR011009">
    <property type="entry name" value="Kinase-like_dom_sf"/>
</dbReference>
<dbReference type="GO" id="GO:0004674">
    <property type="term" value="F:protein serine/threonine kinase activity"/>
    <property type="evidence" value="ECO:0007669"/>
    <property type="project" value="UniProtKB-EC"/>
</dbReference>
<dbReference type="Pfam" id="PF00069">
    <property type="entry name" value="Pkinase"/>
    <property type="match status" value="1"/>
</dbReference>
<keyword evidence="8" id="KW-1185">Reference proteome</keyword>
<dbReference type="GO" id="GO:0005634">
    <property type="term" value="C:nucleus"/>
    <property type="evidence" value="ECO:0007669"/>
    <property type="project" value="TreeGrafter"/>
</dbReference>
<evidence type="ECO:0000313" key="7">
    <source>
        <dbReference type="EMBL" id="CAG8962281.1"/>
    </source>
</evidence>